<dbReference type="InterPro" id="IPR032880">
    <property type="entry name" value="CSC1/OSCA1-like_N"/>
</dbReference>
<dbReference type="InterPro" id="IPR027815">
    <property type="entry name" value="CSC1/OSCA1-like_cyt"/>
</dbReference>
<protein>
    <recommendedName>
        <fullName evidence="7">CSC1/OSCA1-like N-terminal transmembrane domain-containing protein</fullName>
    </recommendedName>
</protein>
<dbReference type="PANTHER" id="PTHR13018">
    <property type="entry name" value="PROBABLE MEMBRANE PROTEIN DUF221-RELATED"/>
    <property type="match status" value="1"/>
</dbReference>
<evidence type="ECO:0000313" key="6">
    <source>
        <dbReference type="Proteomes" id="UP000292702"/>
    </source>
</evidence>
<dbReference type="GO" id="GO:0005227">
    <property type="term" value="F:calcium-activated cation channel activity"/>
    <property type="evidence" value="ECO:0007669"/>
    <property type="project" value="InterPro"/>
</dbReference>
<feature type="transmembrane region" description="Helical" evidence="2">
    <location>
        <begin position="126"/>
        <end position="144"/>
    </location>
</feature>
<organism evidence="5 6">
    <name type="scientific">Steccherinum ochraceum</name>
    <dbReference type="NCBI Taxonomy" id="92696"/>
    <lineage>
        <taxon>Eukaryota</taxon>
        <taxon>Fungi</taxon>
        <taxon>Dikarya</taxon>
        <taxon>Basidiomycota</taxon>
        <taxon>Agaricomycotina</taxon>
        <taxon>Agaricomycetes</taxon>
        <taxon>Polyporales</taxon>
        <taxon>Steccherinaceae</taxon>
        <taxon>Steccherinum</taxon>
    </lineage>
</organism>
<dbReference type="Pfam" id="PF13967">
    <property type="entry name" value="RSN1_TM"/>
    <property type="match status" value="1"/>
</dbReference>
<keyword evidence="2" id="KW-1133">Transmembrane helix</keyword>
<feature type="region of interest" description="Disordered" evidence="1">
    <location>
        <begin position="295"/>
        <end position="321"/>
    </location>
</feature>
<keyword evidence="2" id="KW-0812">Transmembrane</keyword>
<keyword evidence="6" id="KW-1185">Reference proteome</keyword>
<dbReference type="STRING" id="92696.A0A4R0REX3"/>
<dbReference type="InterPro" id="IPR045122">
    <property type="entry name" value="Csc1-like"/>
</dbReference>
<feature type="transmembrane region" description="Helical" evidence="2">
    <location>
        <begin position="170"/>
        <end position="188"/>
    </location>
</feature>
<proteinExistence type="predicted"/>
<dbReference type="OrthoDB" id="1076608at2759"/>
<keyword evidence="2" id="KW-0472">Membrane</keyword>
<evidence type="ECO:0000313" key="5">
    <source>
        <dbReference type="EMBL" id="TCD65726.1"/>
    </source>
</evidence>
<feature type="transmembrane region" description="Helical" evidence="2">
    <location>
        <begin position="41"/>
        <end position="62"/>
    </location>
</feature>
<name>A0A4R0REX3_9APHY</name>
<comment type="caution">
    <text evidence="5">The sequence shown here is derived from an EMBL/GenBank/DDBJ whole genome shotgun (WGS) entry which is preliminary data.</text>
</comment>
<evidence type="ECO:0008006" key="7">
    <source>
        <dbReference type="Google" id="ProtNLM"/>
    </source>
</evidence>
<evidence type="ECO:0000259" key="4">
    <source>
        <dbReference type="Pfam" id="PF14703"/>
    </source>
</evidence>
<evidence type="ECO:0000256" key="2">
    <source>
        <dbReference type="SAM" id="Phobius"/>
    </source>
</evidence>
<dbReference type="Pfam" id="PF14703">
    <property type="entry name" value="PHM7_cyt"/>
    <property type="match status" value="1"/>
</dbReference>
<evidence type="ECO:0000256" key="1">
    <source>
        <dbReference type="SAM" id="MobiDB-lite"/>
    </source>
</evidence>
<sequence length="399" mass="45471">MPPRTRGPPQMQTGDRVNGERRAVCPTSNINDAPNASTSTFVTALIFNAIVFAAELAAFTVFRPYFPAIYEPRTYIVPKEKRIHSLTSKFYAWPWAIFRADYEGIKEANGLDAYFFVNFLRMVTRMLLPIWLISWVILLPLTSADTSVANHTGLDRFIFGNVATDRQSRYWAHLILTYLFTFWIFYNIKREMRHFIQVRQRWLIDPVNAQSAQASTVLITGVPARYLSEAALMKLFSHLPGGVRKVWLNRDLKDMPDLHDRRVAACKKLESAETVLLGTAVKRRNKHLKKEAKVARKAEKKGGAPSQDTVQDGRPLTEPSVVDTEQGDVTLAEKLVPRAKRPTHRLPLFSWMPFALPLVGKKVDSIEWARNEIEGQRFSMERRWGARGGKVGERECLGA</sequence>
<dbReference type="GO" id="GO:0005886">
    <property type="term" value="C:plasma membrane"/>
    <property type="evidence" value="ECO:0007669"/>
    <property type="project" value="TreeGrafter"/>
</dbReference>
<feature type="domain" description="CSC1/OSCA1-like N-terminal transmembrane" evidence="3">
    <location>
        <begin position="41"/>
        <end position="191"/>
    </location>
</feature>
<reference evidence="5 6" key="1">
    <citation type="submission" date="2018-11" db="EMBL/GenBank/DDBJ databases">
        <title>Genome assembly of Steccherinum ochraceum LE-BIN_3174, the white-rot fungus of the Steccherinaceae family (The Residual Polyporoid clade, Polyporales, Basidiomycota).</title>
        <authorList>
            <person name="Fedorova T.V."/>
            <person name="Glazunova O.A."/>
            <person name="Landesman E.O."/>
            <person name="Moiseenko K.V."/>
            <person name="Psurtseva N.V."/>
            <person name="Savinova O.S."/>
            <person name="Shakhova N.V."/>
            <person name="Tyazhelova T.V."/>
            <person name="Vasina D.V."/>
        </authorList>
    </citation>
    <scope>NUCLEOTIDE SEQUENCE [LARGE SCALE GENOMIC DNA]</scope>
    <source>
        <strain evidence="5 6">LE-BIN_3174</strain>
    </source>
</reference>
<evidence type="ECO:0000259" key="3">
    <source>
        <dbReference type="Pfam" id="PF13967"/>
    </source>
</evidence>
<dbReference type="PANTHER" id="PTHR13018:SF143">
    <property type="entry name" value="CSC1_OSCA1-LIKE 7TM REGION DOMAIN-CONTAINING PROTEIN"/>
    <property type="match status" value="1"/>
</dbReference>
<dbReference type="EMBL" id="RWJN01000166">
    <property type="protein sequence ID" value="TCD65726.1"/>
    <property type="molecule type" value="Genomic_DNA"/>
</dbReference>
<dbReference type="Proteomes" id="UP000292702">
    <property type="component" value="Unassembled WGS sequence"/>
</dbReference>
<accession>A0A4R0REX3</accession>
<feature type="region of interest" description="Disordered" evidence="1">
    <location>
        <begin position="1"/>
        <end position="20"/>
    </location>
</feature>
<dbReference type="AlphaFoldDB" id="A0A4R0REX3"/>
<feature type="domain" description="CSC1/OSCA1-like cytosolic" evidence="4">
    <location>
        <begin position="215"/>
        <end position="374"/>
    </location>
</feature>
<gene>
    <name evidence="5" type="ORF">EIP91_002255</name>
</gene>